<evidence type="ECO:0000256" key="2">
    <source>
        <dbReference type="ARBA" id="ARBA00011255"/>
    </source>
</evidence>
<feature type="domain" description="Flagellar hook-associated protein 2 C-terminal" evidence="7">
    <location>
        <begin position="252"/>
        <end position="476"/>
    </location>
</feature>
<organism evidence="8 9">
    <name type="scientific">Sphingomonas turrisvirgatae</name>
    <dbReference type="NCBI Taxonomy" id="1888892"/>
    <lineage>
        <taxon>Bacteria</taxon>
        <taxon>Pseudomonadati</taxon>
        <taxon>Pseudomonadota</taxon>
        <taxon>Alphaproteobacteria</taxon>
        <taxon>Sphingomonadales</taxon>
        <taxon>Sphingomonadaceae</taxon>
        <taxon>Sphingomonas</taxon>
    </lineage>
</organism>
<dbReference type="GO" id="GO:0009424">
    <property type="term" value="C:bacterial-type flagellum hook"/>
    <property type="evidence" value="ECO:0007669"/>
    <property type="project" value="UniProtKB-UniRule"/>
</dbReference>
<keyword evidence="9" id="KW-1185">Reference proteome</keyword>
<dbReference type="GO" id="GO:0009421">
    <property type="term" value="C:bacterial-type flagellum filament cap"/>
    <property type="evidence" value="ECO:0007669"/>
    <property type="project" value="InterPro"/>
</dbReference>
<evidence type="ECO:0000256" key="3">
    <source>
        <dbReference type="ARBA" id="ARBA00023054"/>
    </source>
</evidence>
<evidence type="ECO:0000256" key="5">
    <source>
        <dbReference type="RuleBase" id="RU362066"/>
    </source>
</evidence>
<dbReference type="Pfam" id="PF02465">
    <property type="entry name" value="FliD_N"/>
    <property type="match status" value="1"/>
</dbReference>
<keyword evidence="4 5" id="KW-0975">Bacterial flagellum</keyword>
<dbReference type="InterPro" id="IPR010809">
    <property type="entry name" value="FliD_C"/>
</dbReference>
<comment type="subcellular location">
    <subcellularLocation>
        <location evidence="5">Secreted</location>
    </subcellularLocation>
    <subcellularLocation>
        <location evidence="5">Bacterial flagellum</location>
    </subcellularLocation>
</comment>
<feature type="domain" description="Flagellar hook-associated protein 2 N-terminal" evidence="6">
    <location>
        <begin position="29"/>
        <end position="127"/>
    </location>
</feature>
<keyword evidence="5" id="KW-0964">Secreted</keyword>
<dbReference type="PANTHER" id="PTHR30288">
    <property type="entry name" value="FLAGELLAR CAP/ASSEMBLY PROTEIN FLID"/>
    <property type="match status" value="1"/>
</dbReference>
<gene>
    <name evidence="8" type="ORF">BFL28_16845</name>
</gene>
<dbReference type="GO" id="GO:0071973">
    <property type="term" value="P:bacterial-type flagellum-dependent cell motility"/>
    <property type="evidence" value="ECO:0007669"/>
    <property type="project" value="TreeGrafter"/>
</dbReference>
<comment type="caution">
    <text evidence="8">The sequence shown here is derived from an EMBL/GenBank/DDBJ whole genome shotgun (WGS) entry which is preliminary data.</text>
</comment>
<dbReference type="AlphaFoldDB" id="A0A1E3LV58"/>
<evidence type="ECO:0000313" key="8">
    <source>
        <dbReference type="EMBL" id="ODP37636.1"/>
    </source>
</evidence>
<dbReference type="Proteomes" id="UP000094487">
    <property type="component" value="Unassembled WGS sequence"/>
</dbReference>
<name>A0A1E3LV58_9SPHN</name>
<dbReference type="Pfam" id="PF07195">
    <property type="entry name" value="FliD_C"/>
    <property type="match status" value="1"/>
</dbReference>
<comment type="function">
    <text evidence="5">Required for morphogenesis and for the elongation of the flagellar filament by facilitating polymerization of the flagellin monomers at the tip of growing filament. Forms a capping structure, which prevents flagellin subunits (transported through the central channel of the flagellum) from leaking out without polymerization at the distal end.</text>
</comment>
<dbReference type="GO" id="GO:0005576">
    <property type="term" value="C:extracellular region"/>
    <property type="evidence" value="ECO:0007669"/>
    <property type="project" value="UniProtKB-SubCell"/>
</dbReference>
<accession>A0A1E3LV58</accession>
<reference evidence="8 9" key="1">
    <citation type="submission" date="2016-08" db="EMBL/GenBank/DDBJ databases">
        <title>Draft genome of the agarase producing Sphingomonas sp. MCT13.</title>
        <authorList>
            <person name="D'Andrea M.M."/>
            <person name="Rossolini G.M."/>
            <person name="Thaller M.C."/>
        </authorList>
    </citation>
    <scope>NUCLEOTIDE SEQUENCE [LARGE SCALE GENOMIC DNA]</scope>
    <source>
        <strain evidence="8 9">MCT13</strain>
    </source>
</reference>
<protein>
    <recommendedName>
        <fullName evidence="5">Flagellar hook-associated protein 2</fullName>
        <shortName evidence="5">HAP2</shortName>
    </recommendedName>
    <alternativeName>
        <fullName evidence="5">Flagellar cap protein</fullName>
    </alternativeName>
</protein>
<keyword evidence="3" id="KW-0175">Coiled coil</keyword>
<dbReference type="EMBL" id="MDDS01000025">
    <property type="protein sequence ID" value="ODP37636.1"/>
    <property type="molecule type" value="Genomic_DNA"/>
</dbReference>
<sequence length="493" mass="49448">MGGNATVAVEATTNRPSSASIVQTLGGGSGIDTSALVQSLVDAQFESRNAALAKREETLTAQISAAATHKSNITGFSTALSTLSRSGNLATQPTSSNSGIVNVTRLSGAVLTDVNARVEVRQLAAAQTASTAPVTDKAAPVGQGTLTLTFGTASVADGAMSAFMPGAGASVDIIIDASNSSLQGIAAAINARNAGVTASILTDSAGSRLVIKGGSGEARAFTLEATETPGEEGLSALNIGIGASGTTIGSAAADAIVAIDGVAIKRDSNTIADLVPGVKLDLVSAQIGVPVNIGKTLPTNALLQAVSDFVDTYNEVFAALNKDLDPVTGSLKQDIAAKALKRQLQQLTLAPLASGAGGAPTTLSQIGVRTNRDGSITLDSTALSRALVNSPDAVEKMFAAPSGAATTGNGLAAALGAIAAEAANTTRGLGASEISYTKAKSDIATDKTDALAKADALRTRMTRQFASMDAKVAAYKSTQTFIENQVKAWNSQD</sequence>
<proteinExistence type="inferred from homology"/>
<comment type="similarity">
    <text evidence="1 5">Belongs to the FliD family.</text>
</comment>
<dbReference type="PANTHER" id="PTHR30288:SF0">
    <property type="entry name" value="FLAGELLAR HOOK-ASSOCIATED PROTEIN 2"/>
    <property type="match status" value="1"/>
</dbReference>
<dbReference type="GO" id="GO:0007155">
    <property type="term" value="P:cell adhesion"/>
    <property type="evidence" value="ECO:0007669"/>
    <property type="project" value="InterPro"/>
</dbReference>
<evidence type="ECO:0000256" key="4">
    <source>
        <dbReference type="ARBA" id="ARBA00023143"/>
    </source>
</evidence>
<dbReference type="InterPro" id="IPR040026">
    <property type="entry name" value="FliD"/>
</dbReference>
<comment type="subunit">
    <text evidence="2 5">Homopentamer.</text>
</comment>
<evidence type="ECO:0000256" key="1">
    <source>
        <dbReference type="ARBA" id="ARBA00009764"/>
    </source>
</evidence>
<evidence type="ECO:0000313" key="9">
    <source>
        <dbReference type="Proteomes" id="UP000094487"/>
    </source>
</evidence>
<dbReference type="InterPro" id="IPR003481">
    <property type="entry name" value="FliD_N"/>
</dbReference>
<dbReference type="STRING" id="1888892.BFL28_16845"/>
<evidence type="ECO:0000259" key="7">
    <source>
        <dbReference type="Pfam" id="PF07195"/>
    </source>
</evidence>
<evidence type="ECO:0000259" key="6">
    <source>
        <dbReference type="Pfam" id="PF02465"/>
    </source>
</evidence>